<sequence length="646" mass="73623">MFIRVLLPKLRLFPLEYKSTTHLLSIGDLVVVPFRNKQITGIVWEVNIIPQHKNIKEIIAKQFQGYSIKPINLKFIDIVARYYIADLGTVAKMTLPIELNEKPYVAESQEVNHNLFQLLDLSPEQQLAFDAIRKTTGATLLQGITGSGKTEVYFHLIAEALRQGLQVLLLMPEINLASHIAFRFASRFKFNAVIWNSSVSKSLKKKTLRGILTNEIKVVIGTRSSIFLPYSSLGLIIVDEEHDQSYKQENNILYNARDMAVMRGHIANIPVILASATPSLESIYNTYNKKYSFVKLKSRFGSSTLPNINIIDMKKEHLPNGMWLSSSLKNAMEQTLKLNKQILLFLNRKGYAPIILCRNCGFRFTCSSCSSCLVFHKSKNKLQCHHCGGFKTFAQFCPECNEETLSAYGPGIERIAEEVKVYFPKYKTAIVSRDTTSTLDDSTEILQQIINNEVDIIIGTQMLTKGYHFPNLKLVGIIDADLGYGGDLRANEKTYQLLNQVAGRAGREEDKGHVYIQTYYPDSSLLKYLINYKDDDFINYEMNLRISNNMPPATRFVAISVISTSEQNAQEVAKNIVRTAKPCSNLRILGPAPALLYKLKNKYRFRILLIFEKKLDIRSYIKNWNILSFHSKRVSVKIDIDPYNFY</sequence>
<gene>
    <name evidence="12 15" type="primary">priA</name>
    <name evidence="15" type="ORF">OTSTA716_0496</name>
</gene>
<dbReference type="RefSeq" id="WP_045916746.1">
    <property type="nucleotide sequence ID" value="NZ_LAOA01000011.1"/>
</dbReference>
<dbReference type="NCBIfam" id="NF004072">
    <property type="entry name" value="PRK05580.2-4"/>
    <property type="match status" value="1"/>
</dbReference>
<dbReference type="InterPro" id="IPR042115">
    <property type="entry name" value="PriA_3primeBD_sf"/>
</dbReference>
<dbReference type="InterPro" id="IPR011545">
    <property type="entry name" value="DEAD/DEAH_box_helicase_dom"/>
</dbReference>
<keyword evidence="1 12" id="KW-0639">Primosome</keyword>
<keyword evidence="9 12" id="KW-0238">DNA-binding</keyword>
<keyword evidence="6 12" id="KW-0347">Helicase</keyword>
<dbReference type="PROSITE" id="PS51194">
    <property type="entry name" value="HELICASE_CTER"/>
    <property type="match status" value="1"/>
</dbReference>
<feature type="binding site" evidence="12">
    <location>
        <position position="369"/>
    </location>
    <ligand>
        <name>Zn(2+)</name>
        <dbReference type="ChEBI" id="CHEBI:29105"/>
        <label>2</label>
    </ligand>
</feature>
<dbReference type="GO" id="GO:0006310">
    <property type="term" value="P:DNA recombination"/>
    <property type="evidence" value="ECO:0007669"/>
    <property type="project" value="InterPro"/>
</dbReference>
<keyword evidence="5 12" id="KW-0378">Hydrolase</keyword>
<evidence type="ECO:0000256" key="7">
    <source>
        <dbReference type="ARBA" id="ARBA00022833"/>
    </source>
</evidence>
<dbReference type="GO" id="GO:0005524">
    <property type="term" value="F:ATP binding"/>
    <property type="evidence" value="ECO:0007669"/>
    <property type="project" value="UniProtKB-UniRule"/>
</dbReference>
<evidence type="ECO:0000256" key="4">
    <source>
        <dbReference type="ARBA" id="ARBA00022741"/>
    </source>
</evidence>
<evidence type="ECO:0000256" key="2">
    <source>
        <dbReference type="ARBA" id="ARBA00022705"/>
    </source>
</evidence>
<keyword evidence="4 12" id="KW-0547">Nucleotide-binding</keyword>
<dbReference type="NCBIfam" id="TIGR00595">
    <property type="entry name" value="priA"/>
    <property type="match status" value="1"/>
</dbReference>
<dbReference type="HAMAP" id="MF_00983">
    <property type="entry name" value="PriA"/>
    <property type="match status" value="1"/>
</dbReference>
<dbReference type="GO" id="GO:0008270">
    <property type="term" value="F:zinc ion binding"/>
    <property type="evidence" value="ECO:0007669"/>
    <property type="project" value="UniProtKB-UniRule"/>
</dbReference>
<dbReference type="EMBL" id="LAOA01000011">
    <property type="protein sequence ID" value="KJV76979.1"/>
    <property type="molecule type" value="Genomic_DNA"/>
</dbReference>
<feature type="binding site" evidence="12">
    <location>
        <position position="360"/>
    </location>
    <ligand>
        <name>Zn(2+)</name>
        <dbReference type="ChEBI" id="CHEBI:29105"/>
        <label>1</label>
    </ligand>
</feature>
<name>A0A0F3PCJ0_ORITS</name>
<comment type="function">
    <text evidence="12">Initiates the restart of stalled replication forks, which reloads the replicative helicase on sites other than the origin of replication. Recognizes and binds to abandoned replication forks and remodels them to uncover a helicase loading site. Promotes assembly of the primosome at these replication forks.</text>
</comment>
<comment type="catalytic activity">
    <reaction evidence="11 12">
        <text>ATP + H2O = ADP + phosphate + H(+)</text>
        <dbReference type="Rhea" id="RHEA:13065"/>
        <dbReference type="ChEBI" id="CHEBI:15377"/>
        <dbReference type="ChEBI" id="CHEBI:15378"/>
        <dbReference type="ChEBI" id="CHEBI:30616"/>
        <dbReference type="ChEBI" id="CHEBI:43474"/>
        <dbReference type="ChEBI" id="CHEBI:456216"/>
        <dbReference type="EC" id="5.6.2.4"/>
    </reaction>
</comment>
<dbReference type="GO" id="GO:0006270">
    <property type="term" value="P:DNA replication initiation"/>
    <property type="evidence" value="ECO:0007669"/>
    <property type="project" value="TreeGrafter"/>
</dbReference>
<evidence type="ECO:0000313" key="16">
    <source>
        <dbReference type="Proteomes" id="UP000033671"/>
    </source>
</evidence>
<keyword evidence="2 12" id="KW-0235">DNA replication</keyword>
<comment type="similarity">
    <text evidence="12">Belongs to the helicase family. PriA subfamily.</text>
</comment>
<dbReference type="InterPro" id="IPR005259">
    <property type="entry name" value="PriA"/>
</dbReference>
<dbReference type="InterPro" id="IPR001650">
    <property type="entry name" value="Helicase_C-like"/>
</dbReference>
<evidence type="ECO:0000256" key="10">
    <source>
        <dbReference type="ARBA" id="ARBA00023235"/>
    </source>
</evidence>
<feature type="domain" description="Helicase C-terminal" evidence="14">
    <location>
        <begin position="392"/>
        <end position="550"/>
    </location>
</feature>
<dbReference type="AlphaFoldDB" id="A0A0F3PCJ0"/>
<dbReference type="InterPro" id="IPR014001">
    <property type="entry name" value="Helicase_ATP-bd"/>
</dbReference>
<dbReference type="SUPFAM" id="SSF52540">
    <property type="entry name" value="P-loop containing nucleoside triphosphate hydrolases"/>
    <property type="match status" value="1"/>
</dbReference>
<feature type="binding site" evidence="12">
    <location>
        <position position="400"/>
    </location>
    <ligand>
        <name>Zn(2+)</name>
        <dbReference type="ChEBI" id="CHEBI:29105"/>
        <label>1</label>
    </ligand>
</feature>
<dbReference type="Gene3D" id="3.40.1440.60">
    <property type="entry name" value="PriA, 3(prime) DNA-binding domain"/>
    <property type="match status" value="1"/>
</dbReference>
<feature type="binding site" evidence="12">
    <location>
        <position position="357"/>
    </location>
    <ligand>
        <name>Zn(2+)</name>
        <dbReference type="ChEBI" id="CHEBI:29105"/>
        <label>1</label>
    </ligand>
</feature>
<dbReference type="FunFam" id="3.40.50.300:FF:000489">
    <property type="entry name" value="Primosome assembly protein PriA"/>
    <property type="match status" value="1"/>
</dbReference>
<comment type="catalytic activity">
    <reaction evidence="12">
        <text>Couples ATP hydrolysis with the unwinding of duplex DNA by translocating in the 3'-5' direction.</text>
        <dbReference type="EC" id="5.6.2.4"/>
    </reaction>
</comment>
<dbReference type="Gene3D" id="3.40.50.300">
    <property type="entry name" value="P-loop containing nucleotide triphosphate hydrolases"/>
    <property type="match status" value="2"/>
</dbReference>
<dbReference type="PATRIC" id="fig|1359175.3.peg.188"/>
<comment type="caution">
    <text evidence="15">The sequence shown here is derived from an EMBL/GenBank/DDBJ whole genome shotgun (WGS) entry which is preliminary data.</text>
</comment>
<comment type="cofactor">
    <cofactor evidence="12">
        <name>Zn(2+)</name>
        <dbReference type="ChEBI" id="CHEBI:29105"/>
    </cofactor>
    <text evidence="12">Binds 2 zinc ions per subunit.</text>
</comment>
<evidence type="ECO:0000256" key="12">
    <source>
        <dbReference type="HAMAP-Rule" id="MF_00983"/>
    </source>
</evidence>
<dbReference type="Proteomes" id="UP000033671">
    <property type="component" value="Unassembled WGS sequence"/>
</dbReference>
<organism evidence="15 16">
    <name type="scientific">Orientia tsutsugamushi str. TA716</name>
    <dbReference type="NCBI Taxonomy" id="1359175"/>
    <lineage>
        <taxon>Bacteria</taxon>
        <taxon>Pseudomonadati</taxon>
        <taxon>Pseudomonadota</taxon>
        <taxon>Alphaproteobacteria</taxon>
        <taxon>Rickettsiales</taxon>
        <taxon>Rickettsiaceae</taxon>
        <taxon>Rickettsieae</taxon>
        <taxon>Orientia</taxon>
    </lineage>
</organism>
<feature type="domain" description="Helicase ATP-binding" evidence="13">
    <location>
        <begin position="130"/>
        <end position="296"/>
    </location>
</feature>
<accession>A0A0F3PCJ0</accession>
<dbReference type="PANTHER" id="PTHR30580">
    <property type="entry name" value="PRIMOSOMAL PROTEIN N"/>
    <property type="match status" value="1"/>
</dbReference>
<feature type="binding site" evidence="12">
    <location>
        <position position="384"/>
    </location>
    <ligand>
        <name>Zn(2+)</name>
        <dbReference type="ChEBI" id="CHEBI:29105"/>
        <label>2</label>
    </ligand>
</feature>
<feature type="binding site" evidence="12">
    <location>
        <position position="366"/>
    </location>
    <ligand>
        <name>Zn(2+)</name>
        <dbReference type="ChEBI" id="CHEBI:29105"/>
        <label>2</label>
    </ligand>
</feature>
<dbReference type="GO" id="GO:0006269">
    <property type="term" value="P:DNA replication, synthesis of primer"/>
    <property type="evidence" value="ECO:0007669"/>
    <property type="project" value="UniProtKB-KW"/>
</dbReference>
<keyword evidence="10 12" id="KW-0413">Isomerase</keyword>
<evidence type="ECO:0000256" key="11">
    <source>
        <dbReference type="ARBA" id="ARBA00048988"/>
    </source>
</evidence>
<evidence type="ECO:0000256" key="6">
    <source>
        <dbReference type="ARBA" id="ARBA00022806"/>
    </source>
</evidence>
<dbReference type="GO" id="GO:1990077">
    <property type="term" value="C:primosome complex"/>
    <property type="evidence" value="ECO:0007669"/>
    <property type="project" value="UniProtKB-UniRule"/>
</dbReference>
<dbReference type="PANTHER" id="PTHR30580:SF0">
    <property type="entry name" value="PRIMOSOMAL PROTEIN N"/>
    <property type="match status" value="1"/>
</dbReference>
<keyword evidence="7 12" id="KW-0862">Zinc</keyword>
<keyword evidence="8 12" id="KW-0067">ATP-binding</keyword>
<protein>
    <recommendedName>
        <fullName evidence="12">Replication restart protein PriA</fullName>
    </recommendedName>
    <alternativeName>
        <fullName evidence="12">ATP-dependent DNA helicase PriA</fullName>
        <ecNumber evidence="12">5.6.2.4</ecNumber>
    </alternativeName>
    <alternativeName>
        <fullName evidence="12">DNA 3'-5' helicase PriA</fullName>
    </alternativeName>
</protein>
<dbReference type="Pfam" id="PF00270">
    <property type="entry name" value="DEAD"/>
    <property type="match status" value="1"/>
</dbReference>
<evidence type="ECO:0000259" key="14">
    <source>
        <dbReference type="PROSITE" id="PS51194"/>
    </source>
</evidence>
<dbReference type="InterPro" id="IPR027417">
    <property type="entry name" value="P-loop_NTPase"/>
</dbReference>
<dbReference type="Pfam" id="PF17764">
    <property type="entry name" value="PriA_3primeBD"/>
    <property type="match status" value="1"/>
</dbReference>
<reference evidence="15 16" key="1">
    <citation type="submission" date="2015-01" db="EMBL/GenBank/DDBJ databases">
        <title>Genome Sequencing of Rickettsiales.</title>
        <authorList>
            <person name="Daugherty S.C."/>
            <person name="Su Q."/>
            <person name="Abolude K."/>
            <person name="Beier-Sexton M."/>
            <person name="Carlyon J.A."/>
            <person name="Carter R."/>
            <person name="Day N.P."/>
            <person name="Dumler S.J."/>
            <person name="Dyachenko V."/>
            <person name="Godinez A."/>
            <person name="Kurtti T.J."/>
            <person name="Lichay M."/>
            <person name="Mullins K.E."/>
            <person name="Ott S."/>
            <person name="Pappas-Brown V."/>
            <person name="Paris D.H."/>
            <person name="Patel P."/>
            <person name="Richards A.L."/>
            <person name="Sadzewicz L."/>
            <person name="Sears K."/>
            <person name="Seidman D."/>
            <person name="Sengamalay N."/>
            <person name="Stenos J."/>
            <person name="Tallon L.J."/>
            <person name="Vincent G."/>
            <person name="Fraser C.M."/>
            <person name="Munderloh U."/>
            <person name="Dunning-Hotopp J.C."/>
        </authorList>
    </citation>
    <scope>NUCLEOTIDE SEQUENCE [LARGE SCALE GENOMIC DNA]</scope>
    <source>
        <strain evidence="15 16">TA716</strain>
    </source>
</reference>
<feature type="binding site" evidence="12">
    <location>
        <position position="387"/>
    </location>
    <ligand>
        <name>Zn(2+)</name>
        <dbReference type="ChEBI" id="CHEBI:29105"/>
        <label>2</label>
    </ligand>
</feature>
<dbReference type="GO" id="GO:0043138">
    <property type="term" value="F:3'-5' DNA helicase activity"/>
    <property type="evidence" value="ECO:0007669"/>
    <property type="project" value="UniProtKB-EC"/>
</dbReference>
<dbReference type="Pfam" id="PF00271">
    <property type="entry name" value="Helicase_C"/>
    <property type="match status" value="1"/>
</dbReference>
<dbReference type="SMART" id="SM00490">
    <property type="entry name" value="HELICc"/>
    <property type="match status" value="1"/>
</dbReference>
<proteinExistence type="inferred from homology"/>
<dbReference type="GO" id="GO:0006302">
    <property type="term" value="P:double-strand break repair"/>
    <property type="evidence" value="ECO:0007669"/>
    <property type="project" value="InterPro"/>
</dbReference>
<dbReference type="Pfam" id="PF18074">
    <property type="entry name" value="PriA_C"/>
    <property type="match status" value="1"/>
</dbReference>
<dbReference type="GO" id="GO:0003677">
    <property type="term" value="F:DNA binding"/>
    <property type="evidence" value="ECO:0007669"/>
    <property type="project" value="UniProtKB-UniRule"/>
</dbReference>
<evidence type="ECO:0000256" key="5">
    <source>
        <dbReference type="ARBA" id="ARBA00022801"/>
    </source>
</evidence>
<dbReference type="PROSITE" id="PS51192">
    <property type="entry name" value="HELICASE_ATP_BIND_1"/>
    <property type="match status" value="1"/>
</dbReference>
<feature type="binding site" evidence="12">
    <location>
        <position position="397"/>
    </location>
    <ligand>
        <name>Zn(2+)</name>
        <dbReference type="ChEBI" id="CHEBI:29105"/>
        <label>1</label>
    </ligand>
</feature>
<evidence type="ECO:0000256" key="9">
    <source>
        <dbReference type="ARBA" id="ARBA00023125"/>
    </source>
</evidence>
<evidence type="ECO:0000256" key="3">
    <source>
        <dbReference type="ARBA" id="ARBA00022723"/>
    </source>
</evidence>
<evidence type="ECO:0000259" key="13">
    <source>
        <dbReference type="PROSITE" id="PS51192"/>
    </source>
</evidence>
<dbReference type="GO" id="GO:0016887">
    <property type="term" value="F:ATP hydrolysis activity"/>
    <property type="evidence" value="ECO:0007669"/>
    <property type="project" value="RHEA"/>
</dbReference>
<dbReference type="SMART" id="SM00487">
    <property type="entry name" value="DEXDc"/>
    <property type="match status" value="1"/>
</dbReference>
<evidence type="ECO:0000313" key="15">
    <source>
        <dbReference type="EMBL" id="KJV76979.1"/>
    </source>
</evidence>
<dbReference type="InterPro" id="IPR041236">
    <property type="entry name" value="PriA_C"/>
</dbReference>
<evidence type="ECO:0000256" key="8">
    <source>
        <dbReference type="ARBA" id="ARBA00022840"/>
    </source>
</evidence>
<dbReference type="InterPro" id="IPR041222">
    <property type="entry name" value="PriA_3primeBD"/>
</dbReference>
<dbReference type="EC" id="5.6.2.4" evidence="12"/>
<evidence type="ECO:0000256" key="1">
    <source>
        <dbReference type="ARBA" id="ARBA00022515"/>
    </source>
</evidence>
<comment type="subunit">
    <text evidence="12">Component of the replication restart primosome.</text>
</comment>
<keyword evidence="3 12" id="KW-0479">Metal-binding</keyword>